<evidence type="ECO:0000256" key="5">
    <source>
        <dbReference type="ARBA" id="ARBA00022454"/>
    </source>
</evidence>
<evidence type="ECO:0000256" key="3">
    <source>
        <dbReference type="ARBA" id="ARBA00009471"/>
    </source>
</evidence>
<comment type="similarity">
    <text evidence="3">Belongs to the CND2 (condensin subunit 2) family.</text>
</comment>
<dbReference type="InterPro" id="IPR022816">
    <property type="entry name" value="Condensin_barren_su2"/>
</dbReference>
<feature type="region of interest" description="Disordered" evidence="11">
    <location>
        <begin position="1053"/>
        <end position="1083"/>
    </location>
</feature>
<feature type="compositionally biased region" description="Low complexity" evidence="11">
    <location>
        <begin position="905"/>
        <end position="919"/>
    </location>
</feature>
<dbReference type="PANTHER" id="PTHR13108">
    <property type="entry name" value="CONDENSIN COMPLEX SUBUNIT 2"/>
    <property type="match status" value="1"/>
</dbReference>
<dbReference type="GO" id="GO:0005737">
    <property type="term" value="C:cytoplasm"/>
    <property type="evidence" value="ECO:0007669"/>
    <property type="project" value="UniProtKB-SubCell"/>
</dbReference>
<keyword evidence="8" id="KW-0498">Mitosis</keyword>
<proteinExistence type="inferred from homology"/>
<dbReference type="GO" id="GO:0051301">
    <property type="term" value="P:cell division"/>
    <property type="evidence" value="ECO:0007669"/>
    <property type="project" value="UniProtKB-KW"/>
</dbReference>
<protein>
    <recommendedName>
        <fullName evidence="4">Condensin complex subunit 2</fullName>
    </recommendedName>
</protein>
<name>A0A317XFN4_9BASI</name>
<keyword evidence="10" id="KW-0131">Cell cycle</keyword>
<comment type="subcellular location">
    <subcellularLocation>
        <location evidence="1">Chromosome</location>
    </subcellularLocation>
    <subcellularLocation>
        <location evidence="2">Cytoplasm</location>
    </subcellularLocation>
</comment>
<keyword evidence="7" id="KW-0132">Cell division</keyword>
<dbReference type="Pfam" id="PF05786">
    <property type="entry name" value="Cnd2"/>
    <property type="match status" value="1"/>
</dbReference>
<keyword evidence="6" id="KW-0963">Cytoplasm</keyword>
<feature type="compositionally biased region" description="Low complexity" evidence="11">
    <location>
        <begin position="30"/>
        <end position="56"/>
    </location>
</feature>
<feature type="compositionally biased region" description="Acidic residues" evidence="11">
    <location>
        <begin position="65"/>
        <end position="91"/>
    </location>
</feature>
<sequence length="1103" mass="116278">MPSSSSRRAPLEDSRAANRSISASFTGTKASLSSQSKSSSRKSASSVPSSSKSRSASAKHRSRFDDDDDIPEQDEDDNDDDDDEDSYDDEDDRRRSSSKSNSKPSQRSSKFSATSQPSSGNVSRQVSASSSNNPNKSILARQNANSSVLMGGSGGGANTSMAFQNSRFAALARSQAASDASVIMRPRGQQQPGIPGASAAAAAAAVNPTAAAAAAASSLRVDTSSFEEWMKMATDNKINSTNTWSFALIDYFHDMSLLRNDSGDGSINFQKASCTLDGCVKVWTSRVDSVVVETGKLLSGLQDDLEQAAGKDKRSKTGGDGHDDDDDDDDGADGDEATSSRKKKRNREATLAKNFSQIQVKKFDLEFTVDPLFKKTSADFDEGGAGGLLMNHLGVDSSMRVVFDASDVAGVGGDDDLNETLAVDENGEVEDGHVASDENLAPRDTVDLTKLRAALFNPDDYEDPDNAPETASQLLAGRVICPTLCNFRFSKDDDTPFGVGMDEFNEQSFHAMDVQQGWGGGGSAGYRAESDEFGGGGGGGFQDDLDPMMDGGADGGDVDFFANAGAGVPPTDDDEEGGEHEGLDFFDAPTTAPGLRHGGPTVIDGTSGNIGGFGPFDPSAGPSSEIVMAMAFNAETGQALDDADGDNAGGLFDYFDRRLMRNWAGPEHWKLSRVAATGPLGVGGINGAAAIGANKADLAAARRESKKSKEPFVIDFLSEDGAVNAKEIFEPAKQAASISLPSAARAKMTSASSTSKDAYLLPEDRHFSSKQLLRLFLKPRVAINMRRRGGGSSQPSSGVDDGYWASAAGDGDGDGDEYGDLNAGGDNGMPFDTQFFHDADDGGDAGDSPANTAGNGDLEDEDLMQTMQALNRVRPEYVNYAKKAKRVDVKKLKENIWKQLAIPQTSDPSDSISTSTSASVRGGTIVEETSDSGEESETGGAKTPPSPASTLAQGKGGGGGGVKTFSSVLGGLKKAYPQDKMEEISTSFCFICLLHLANEEGLALSTGNDAQLDLLRRRQTDRARQSSSFSSSISPVSGDAFGGMLSRGTRVIQSSKDDDDLGGNDDYDDEDDPDMHGYQEDELRVGKLELLQIVKDPNAYRSA</sequence>
<reference evidence="12 13" key="1">
    <citation type="journal article" date="2018" name="Mol. Biol. Evol.">
        <title>Broad Genomic Sampling Reveals a Smut Pathogenic Ancestry of the Fungal Clade Ustilaginomycotina.</title>
        <authorList>
            <person name="Kijpornyongpan T."/>
            <person name="Mondo S.J."/>
            <person name="Barry K."/>
            <person name="Sandor L."/>
            <person name="Lee J."/>
            <person name="Lipzen A."/>
            <person name="Pangilinan J."/>
            <person name="LaButti K."/>
            <person name="Hainaut M."/>
            <person name="Henrissat B."/>
            <person name="Grigoriev I.V."/>
            <person name="Spatafora J.W."/>
            <person name="Aime M.C."/>
        </authorList>
    </citation>
    <scope>NUCLEOTIDE SEQUENCE [LARGE SCALE GENOMIC DNA]</scope>
    <source>
        <strain evidence="12 13">MCA 3645</strain>
    </source>
</reference>
<keyword evidence="13" id="KW-1185">Reference proteome</keyword>
<feature type="region of interest" description="Disordered" evidence="11">
    <location>
        <begin position="904"/>
        <end position="960"/>
    </location>
</feature>
<evidence type="ECO:0000256" key="7">
    <source>
        <dbReference type="ARBA" id="ARBA00022618"/>
    </source>
</evidence>
<evidence type="ECO:0000313" key="13">
    <source>
        <dbReference type="Proteomes" id="UP000246740"/>
    </source>
</evidence>
<dbReference type="GO" id="GO:0003682">
    <property type="term" value="F:chromatin binding"/>
    <property type="evidence" value="ECO:0007669"/>
    <property type="project" value="TreeGrafter"/>
</dbReference>
<dbReference type="GO" id="GO:0000796">
    <property type="term" value="C:condensin complex"/>
    <property type="evidence" value="ECO:0007669"/>
    <property type="project" value="InterPro"/>
</dbReference>
<organism evidence="12 13">
    <name type="scientific">Testicularia cyperi</name>
    <dbReference type="NCBI Taxonomy" id="1882483"/>
    <lineage>
        <taxon>Eukaryota</taxon>
        <taxon>Fungi</taxon>
        <taxon>Dikarya</taxon>
        <taxon>Basidiomycota</taxon>
        <taxon>Ustilaginomycotina</taxon>
        <taxon>Ustilaginomycetes</taxon>
        <taxon>Ustilaginales</taxon>
        <taxon>Anthracoideaceae</taxon>
        <taxon>Testicularia</taxon>
    </lineage>
</organism>
<dbReference type="STRING" id="1882483.A0A317XFN4"/>
<dbReference type="AlphaFoldDB" id="A0A317XFN4"/>
<gene>
    <name evidence="12" type="ORF">BCV70DRAFT_203052</name>
</gene>
<evidence type="ECO:0000256" key="8">
    <source>
        <dbReference type="ARBA" id="ARBA00022776"/>
    </source>
</evidence>
<evidence type="ECO:0000256" key="2">
    <source>
        <dbReference type="ARBA" id="ARBA00004496"/>
    </source>
</evidence>
<feature type="compositionally biased region" description="Acidic residues" evidence="11">
    <location>
        <begin position="1057"/>
        <end position="1073"/>
    </location>
</feature>
<feature type="compositionally biased region" description="Acidic residues" evidence="11">
    <location>
        <begin position="928"/>
        <end position="937"/>
    </location>
</feature>
<dbReference type="EMBL" id="KZ819214">
    <property type="protein sequence ID" value="PWY97216.1"/>
    <property type="molecule type" value="Genomic_DNA"/>
</dbReference>
<evidence type="ECO:0000256" key="10">
    <source>
        <dbReference type="ARBA" id="ARBA00023306"/>
    </source>
</evidence>
<evidence type="ECO:0000256" key="1">
    <source>
        <dbReference type="ARBA" id="ARBA00004286"/>
    </source>
</evidence>
<dbReference type="PANTHER" id="PTHR13108:SF9">
    <property type="entry name" value="CONDENSIN COMPLEX SUBUNIT 2"/>
    <property type="match status" value="1"/>
</dbReference>
<evidence type="ECO:0000256" key="6">
    <source>
        <dbReference type="ARBA" id="ARBA00022490"/>
    </source>
</evidence>
<dbReference type="FunCoup" id="A0A317XFN4">
    <property type="interactions" value="499"/>
</dbReference>
<keyword evidence="5" id="KW-0158">Chromosome</keyword>
<feature type="region of interest" description="Disordered" evidence="11">
    <location>
        <begin position="307"/>
        <end position="348"/>
    </location>
</feature>
<keyword evidence="9" id="KW-0226">DNA condensation</keyword>
<feature type="compositionally biased region" description="Polar residues" evidence="11">
    <location>
        <begin position="110"/>
        <end position="137"/>
    </location>
</feature>
<feature type="compositionally biased region" description="Basic and acidic residues" evidence="11">
    <location>
        <begin position="1074"/>
        <end position="1083"/>
    </location>
</feature>
<feature type="compositionally biased region" description="Low complexity" evidence="11">
    <location>
        <begin position="98"/>
        <end position="109"/>
    </location>
</feature>
<feature type="compositionally biased region" description="Low complexity" evidence="11">
    <location>
        <begin position="793"/>
        <end position="809"/>
    </location>
</feature>
<dbReference type="OrthoDB" id="362021at2759"/>
<feature type="region of interest" description="Disordered" evidence="11">
    <location>
        <begin position="786"/>
        <end position="859"/>
    </location>
</feature>
<feature type="compositionally biased region" description="Acidic residues" evidence="11">
    <location>
        <begin position="322"/>
        <end position="336"/>
    </location>
</feature>
<accession>A0A317XFN4</accession>
<dbReference type="InParanoid" id="A0A317XFN4"/>
<evidence type="ECO:0000256" key="9">
    <source>
        <dbReference type="ARBA" id="ARBA00023067"/>
    </source>
</evidence>
<evidence type="ECO:0000256" key="4">
    <source>
        <dbReference type="ARBA" id="ARBA00016065"/>
    </source>
</evidence>
<evidence type="ECO:0000313" key="12">
    <source>
        <dbReference type="EMBL" id="PWY97216.1"/>
    </source>
</evidence>
<dbReference type="GO" id="GO:0007076">
    <property type="term" value="P:mitotic chromosome condensation"/>
    <property type="evidence" value="ECO:0007669"/>
    <property type="project" value="InterPro"/>
</dbReference>
<dbReference type="Proteomes" id="UP000246740">
    <property type="component" value="Unassembled WGS sequence"/>
</dbReference>
<evidence type="ECO:0000256" key="11">
    <source>
        <dbReference type="SAM" id="MobiDB-lite"/>
    </source>
</evidence>
<feature type="compositionally biased region" description="Basic and acidic residues" evidence="11">
    <location>
        <begin position="309"/>
        <end position="321"/>
    </location>
</feature>
<feature type="compositionally biased region" description="Polar residues" evidence="11">
    <location>
        <begin position="17"/>
        <end position="29"/>
    </location>
</feature>
<feature type="region of interest" description="Disordered" evidence="11">
    <location>
        <begin position="1"/>
        <end position="137"/>
    </location>
</feature>